<dbReference type="GeneID" id="63742520"/>
<dbReference type="Proteomes" id="UP000030816">
    <property type="component" value="Unassembled WGS sequence"/>
</dbReference>
<comment type="caution">
    <text evidence="2">The sequence shown here is derived from an EMBL/GenBank/DDBJ whole genome shotgun (WGS) entry which is preliminary data.</text>
</comment>
<sequence>MKTLTLVAAVFSAAVLAAPAANSPVARAAHDYACVCQYPNQFPYVLHCDQCLGTDPQPWCRTLRSRGTICA</sequence>
<protein>
    <submittedName>
        <fullName evidence="2">Uncharacterized protein</fullName>
    </submittedName>
</protein>
<reference evidence="2 3" key="1">
    <citation type="journal article" date="2014" name="Proc. Natl. Acad. Sci. U.S.A.">
        <title>Trajectory and genomic determinants of fungal-pathogen speciation and host adaptation.</title>
        <authorList>
            <person name="Hu X."/>
            <person name="Xiao G."/>
            <person name="Zheng P."/>
            <person name="Shang Y."/>
            <person name="Su Y."/>
            <person name="Zhang X."/>
            <person name="Liu X."/>
            <person name="Zhan S."/>
            <person name="St Leger R.J."/>
            <person name="Wang C."/>
        </authorList>
    </citation>
    <scope>NUCLEOTIDE SEQUENCE [LARGE SCALE GENOMIC DNA]</scope>
    <source>
        <strain evidence="2 3">ARSEF 1941</strain>
    </source>
</reference>
<evidence type="ECO:0000256" key="1">
    <source>
        <dbReference type="SAM" id="SignalP"/>
    </source>
</evidence>
<dbReference type="HOGENOM" id="CLU_2740568_0_0_1"/>
<organism evidence="2 3">
    <name type="scientific">Metarhizium album (strain ARSEF 1941)</name>
    <dbReference type="NCBI Taxonomy" id="1081103"/>
    <lineage>
        <taxon>Eukaryota</taxon>
        <taxon>Fungi</taxon>
        <taxon>Dikarya</taxon>
        <taxon>Ascomycota</taxon>
        <taxon>Pezizomycotina</taxon>
        <taxon>Sordariomycetes</taxon>
        <taxon>Hypocreomycetidae</taxon>
        <taxon>Hypocreales</taxon>
        <taxon>Clavicipitaceae</taxon>
        <taxon>Metarhizium</taxon>
    </lineage>
</organism>
<feature type="signal peptide" evidence="1">
    <location>
        <begin position="1"/>
        <end position="28"/>
    </location>
</feature>
<accession>A0A0B2WDV3</accession>
<evidence type="ECO:0000313" key="2">
    <source>
        <dbReference type="EMBL" id="KHN94056.1"/>
    </source>
</evidence>
<feature type="chain" id="PRO_5002096567" evidence="1">
    <location>
        <begin position="29"/>
        <end position="71"/>
    </location>
</feature>
<dbReference type="RefSeq" id="XP_040675122.1">
    <property type="nucleotide sequence ID" value="XM_040826863.1"/>
</dbReference>
<keyword evidence="1" id="KW-0732">Signal</keyword>
<evidence type="ECO:0000313" key="3">
    <source>
        <dbReference type="Proteomes" id="UP000030816"/>
    </source>
</evidence>
<name>A0A0B2WDV3_METAS</name>
<gene>
    <name evidence="2" type="ORF">MAM_08065</name>
</gene>
<dbReference type="EMBL" id="AZHE01000042">
    <property type="protein sequence ID" value="KHN94056.1"/>
    <property type="molecule type" value="Genomic_DNA"/>
</dbReference>
<keyword evidence="3" id="KW-1185">Reference proteome</keyword>
<proteinExistence type="predicted"/>
<dbReference type="AlphaFoldDB" id="A0A0B2WDV3"/>